<dbReference type="OrthoDB" id="10504516at2759"/>
<gene>
    <name evidence="1" type="ORF">VMCG_06749</name>
</gene>
<dbReference type="EMBL" id="LKEA01000025">
    <property type="protein sequence ID" value="ROV98755.1"/>
    <property type="molecule type" value="Genomic_DNA"/>
</dbReference>
<dbReference type="AlphaFoldDB" id="A0A423W604"/>
<protein>
    <submittedName>
        <fullName evidence="1">Uncharacterized protein</fullName>
    </submittedName>
</protein>
<reference evidence="1 2" key="1">
    <citation type="submission" date="2015-09" db="EMBL/GenBank/DDBJ databases">
        <title>Host preference determinants of Valsa canker pathogens revealed by comparative genomics.</title>
        <authorList>
            <person name="Yin Z."/>
            <person name="Huang L."/>
        </authorList>
    </citation>
    <scope>NUCLEOTIDE SEQUENCE [LARGE SCALE GENOMIC DNA]</scope>
    <source>
        <strain evidence="1 2">03-1</strain>
    </source>
</reference>
<organism evidence="1 2">
    <name type="scientific">Cytospora schulzeri</name>
    <dbReference type="NCBI Taxonomy" id="448051"/>
    <lineage>
        <taxon>Eukaryota</taxon>
        <taxon>Fungi</taxon>
        <taxon>Dikarya</taxon>
        <taxon>Ascomycota</taxon>
        <taxon>Pezizomycotina</taxon>
        <taxon>Sordariomycetes</taxon>
        <taxon>Sordariomycetidae</taxon>
        <taxon>Diaporthales</taxon>
        <taxon>Cytosporaceae</taxon>
        <taxon>Cytospora</taxon>
    </lineage>
</organism>
<proteinExistence type="predicted"/>
<name>A0A423W604_9PEZI</name>
<evidence type="ECO:0000313" key="1">
    <source>
        <dbReference type="EMBL" id="ROV98755.1"/>
    </source>
</evidence>
<dbReference type="Proteomes" id="UP000283895">
    <property type="component" value="Unassembled WGS sequence"/>
</dbReference>
<comment type="caution">
    <text evidence="1">The sequence shown here is derived from an EMBL/GenBank/DDBJ whole genome shotgun (WGS) entry which is preliminary data.</text>
</comment>
<evidence type="ECO:0000313" key="2">
    <source>
        <dbReference type="Proteomes" id="UP000283895"/>
    </source>
</evidence>
<keyword evidence="2" id="KW-1185">Reference proteome</keyword>
<accession>A0A423W604</accession>
<sequence length="240" mass="26151">MDSPAMSISPAESVFEPAIGTKHLFTLTREFVSDVVFCVWTACCGPCIRRIRDMDDEEGSRKGGQTNVDSESRIVEMEASHSGTQTAETSRWFERFIRRYCQPRASSPWLMPQSVDPTDSGYLDPSHLVQHMGGHFQICLTDNPPTLSSVDLTEPDSGENGEGAHLEDEASFSFKSGHLAVTDNVDTTATEPADHAKQSSSGAVQHLEQSIPTQHAMTPGRVQSGQHIATMVILSGTATR</sequence>